<comment type="caution">
    <text evidence="1">The sequence shown here is derived from an EMBL/GenBank/DDBJ whole genome shotgun (WGS) entry which is preliminary data.</text>
</comment>
<keyword evidence="4" id="KW-1185">Reference proteome</keyword>
<dbReference type="AlphaFoldDB" id="I7LD35"/>
<evidence type="ECO:0000313" key="4">
    <source>
        <dbReference type="Proteomes" id="UP000051521"/>
    </source>
</evidence>
<dbReference type="OrthoDB" id="3035462at2"/>
<organism evidence="1 3">
    <name type="scientific">Lactobacillus gigeriorum DSM 23908 = CRBIP 24.85</name>
    <dbReference type="NCBI Taxonomy" id="1423751"/>
    <lineage>
        <taxon>Bacteria</taxon>
        <taxon>Bacillati</taxon>
        <taxon>Bacillota</taxon>
        <taxon>Bacilli</taxon>
        <taxon>Lactobacillales</taxon>
        <taxon>Lactobacillaceae</taxon>
        <taxon>Lactobacillus</taxon>
    </lineage>
</organism>
<sequence length="105" mass="12033">MELTSFDELQRKLNTLENNAKKLTGEHTLSAKELFPISFMQENTNVSSLQELFPNYDVSSDATFSKIPSSVIEQSVKEHTKFNSWDELKEAAVKAYAERKLFENV</sequence>
<name>I7LD35_9LACO</name>
<evidence type="ECO:0000313" key="1">
    <source>
        <dbReference type="EMBL" id="CCI87006.1"/>
    </source>
</evidence>
<dbReference type="Proteomes" id="UP000009326">
    <property type="component" value="Unassembled WGS sequence"/>
</dbReference>
<dbReference type="EMBL" id="AYZO01000073">
    <property type="protein sequence ID" value="KRN08730.1"/>
    <property type="molecule type" value="Genomic_DNA"/>
</dbReference>
<gene>
    <name evidence="1" type="ORF">BN52_01485</name>
    <name evidence="2" type="ORF">FC38_GL001744</name>
</gene>
<evidence type="ECO:0000313" key="2">
    <source>
        <dbReference type="EMBL" id="KRN08730.1"/>
    </source>
</evidence>
<evidence type="ECO:0000313" key="3">
    <source>
        <dbReference type="Proteomes" id="UP000009326"/>
    </source>
</evidence>
<dbReference type="Proteomes" id="UP000051521">
    <property type="component" value="Unassembled WGS sequence"/>
</dbReference>
<dbReference type="RefSeq" id="WP_008473106.1">
    <property type="nucleotide sequence ID" value="NZ_AYZO01000073.1"/>
</dbReference>
<proteinExistence type="predicted"/>
<reference evidence="1 3" key="1">
    <citation type="submission" date="2012-06" db="EMBL/GenBank/DDBJ databases">
        <title>Draft genome sequence of Lactobacillus gigeriorum CRBIP 24.85T, isolated from chicken crop.</title>
        <authorList>
            <person name="Cousin S."/>
            <person name="Ma L."/>
            <person name="Creno S."/>
            <person name="Clermont D."/>
            <person name="Loux V."/>
            <person name="Bizet C."/>
            <person name="Bouchier C."/>
        </authorList>
    </citation>
    <scope>NUCLEOTIDE SEQUENCE [LARGE SCALE GENOMIC DNA]</scope>
    <source>
        <strain evidence="3">CRBIP 24.85T</strain>
        <strain evidence="1">Type strain: CRBIP 24.85</strain>
    </source>
</reference>
<accession>I7LD35</accession>
<dbReference type="EMBL" id="CAKC01000044">
    <property type="protein sequence ID" value="CCI87006.1"/>
    <property type="molecule type" value="Genomic_DNA"/>
</dbReference>
<dbReference type="PATRIC" id="fig|1423751.3.peg.1805"/>
<protein>
    <submittedName>
        <fullName evidence="1">Uncharacterized protein</fullName>
    </submittedName>
</protein>
<reference evidence="2 4" key="2">
    <citation type="journal article" date="2015" name="Genome Announc.">
        <title>Expanding the biotechnology potential of lactobacilli through comparative genomics of 213 strains and associated genera.</title>
        <authorList>
            <person name="Sun Z."/>
            <person name="Harris H.M."/>
            <person name="McCann A."/>
            <person name="Guo C."/>
            <person name="Argimon S."/>
            <person name="Zhang W."/>
            <person name="Yang X."/>
            <person name="Jeffery I.B."/>
            <person name="Cooney J.C."/>
            <person name="Kagawa T.F."/>
            <person name="Liu W."/>
            <person name="Song Y."/>
            <person name="Salvetti E."/>
            <person name="Wrobel A."/>
            <person name="Rasinkangas P."/>
            <person name="Parkhill J."/>
            <person name="Rea M.C."/>
            <person name="O'Sullivan O."/>
            <person name="Ritari J."/>
            <person name="Douillard F.P."/>
            <person name="Paul Ross R."/>
            <person name="Yang R."/>
            <person name="Briner A.E."/>
            <person name="Felis G.E."/>
            <person name="de Vos W.M."/>
            <person name="Barrangou R."/>
            <person name="Klaenhammer T.R."/>
            <person name="Caufield P.W."/>
            <person name="Cui Y."/>
            <person name="Zhang H."/>
            <person name="O'Toole P.W."/>
        </authorList>
    </citation>
    <scope>NUCLEOTIDE SEQUENCE [LARGE SCALE GENOMIC DNA]</scope>
    <source>
        <strain evidence="2 4">DSM 23908</strain>
    </source>
</reference>